<dbReference type="SUPFAM" id="SSF81923">
    <property type="entry name" value="Double Clp-N motif"/>
    <property type="match status" value="1"/>
</dbReference>
<dbReference type="Gene3D" id="3.40.50.300">
    <property type="entry name" value="P-loop containing nucleotide triphosphate hydrolases"/>
    <property type="match status" value="1"/>
</dbReference>
<dbReference type="PROSITE" id="PS51903">
    <property type="entry name" value="CLP_R"/>
    <property type="match status" value="1"/>
</dbReference>
<keyword evidence="8" id="KW-1185">Reference proteome</keyword>
<name>A0AAE1R0C8_9SOLA</name>
<keyword evidence="2 5" id="KW-0677">Repeat</keyword>
<dbReference type="GO" id="GO:0016887">
    <property type="term" value="F:ATP hydrolysis activity"/>
    <property type="evidence" value="ECO:0007669"/>
    <property type="project" value="InterPro"/>
</dbReference>
<dbReference type="Proteomes" id="UP001291623">
    <property type="component" value="Unassembled WGS sequence"/>
</dbReference>
<dbReference type="Gene3D" id="1.10.1780.10">
    <property type="entry name" value="Clp, N-terminal domain"/>
    <property type="match status" value="1"/>
</dbReference>
<comment type="caution">
    <text evidence="7">The sequence shown here is derived from an EMBL/GenBank/DDBJ whole genome shotgun (WGS) entry which is preliminary data.</text>
</comment>
<gene>
    <name evidence="7" type="ORF">RND71_038359</name>
</gene>
<dbReference type="PANTHER" id="PTHR43572:SF38">
    <property type="entry name" value="PROTEIN SMAX1-LIKE 6"/>
    <property type="match status" value="1"/>
</dbReference>
<dbReference type="Pfam" id="PF07724">
    <property type="entry name" value="AAA_2"/>
    <property type="match status" value="1"/>
</dbReference>
<dbReference type="InterPro" id="IPR058954">
    <property type="entry name" value="AAA_lid_SMAX1"/>
</dbReference>
<evidence type="ECO:0000256" key="2">
    <source>
        <dbReference type="ARBA" id="ARBA00022737"/>
    </source>
</evidence>
<evidence type="ECO:0000313" key="7">
    <source>
        <dbReference type="EMBL" id="KAK4342543.1"/>
    </source>
</evidence>
<dbReference type="AlphaFoldDB" id="A0AAE1R0C8"/>
<dbReference type="InterPro" id="IPR027417">
    <property type="entry name" value="P-loop_NTPase"/>
</dbReference>
<protein>
    <recommendedName>
        <fullName evidence="6">Clp R domain-containing protein</fullName>
    </recommendedName>
</protein>
<sequence length="1098" mass="121267">MPTPVSTARQCLTEAAVRALDDAVAVARRRSHAQTTSLHAVSALLALPSSTLRDGCARARSCAYSPRLQFRALELSVSVSLDRLPTAKTLDEPPISNSLMAAIKRSQANQRRHPDTFRIYQQLQQQNSSNFSISTLKVELKHFILSILDDPIVSRVFGEAGFRSCDIKLVILNPPAFSRFSKTRCPPLFLCNLTDSDKRGFNFPFSGVSEKGNIDENSRRIGEILMKKSCRNPLLIGICATDALYSFTDCVQKGKGGILPDEIKGLSVISIEKEISEFVGGGGSEEMISLKFKEVSDAVECCTGAGIIVNYGALKVFTDDGSVESVNYIVSRLSKLVEVHCGKLWLVGAAASCDIYMKFLARFPTILKDWDLHLLPITSSTPPIGGLPSRSRAYAKSLMGSFVLFGGFFSTASEFENSWINKNESIARCNLCNEKYEQEVSTVLRGGPTGSVTVQYATHLSSWLQKAECGPSRGLVGVEMSSINSVQADEDRSLLNARLAGLQKKWNDICQRLHNIHPLQPDASQARSHLPSFGIFQSSAAGAESSNKDLLLNARFTNQSSMSSDLQNTSLINKTMSKSIGSEDDSDSQAEVPAQSLETQQLNMENIWTPYRHAPCDLSLPLDRTLSASYASVSTDLGLGTIYISTVREPWKPSFQENQDHLHYFSGSVSSSVPHLDKELDVKDFKNLYKALSEHAYWQEEAVYAISHTVAYCRSGNGRRHGSSKGNIWLSFLGPDKVGKQKIAKALAENVFGSCDSLLSVDLSSSDGISCSNSLLNHQNLRNGHVNLRGKTVVDYIAEELSKKRCSIVFLENIEKADFLVQNSLSHSIRTGKFLNMHGKEISINNMIFVITSKSAKVTKDFFSSKKYLEFSEEKILAAKTLQMQIAIGSGNRNRIEVKNTNLWITSGDRTSESSSAYKRKQTDNSDSNNDKLFQLPKRVCTVPKSCLDLNMPVEEMEEDNQCDECDSDSGSEGSKAWLEEILELMDDNVVFKPFDFGALAEKILKEININLQEIVGVDIKLEIDSEVLVQILAAAWLSDINEAVENWVEKVLCRSFMEVRSRFQHITDSVIRLINCQGIAVEDQAPGIHLPAEINIG</sequence>
<accession>A0AAE1R0C8</accession>
<evidence type="ECO:0000256" key="4">
    <source>
        <dbReference type="ARBA" id="ARBA00023163"/>
    </source>
</evidence>
<evidence type="ECO:0000313" key="8">
    <source>
        <dbReference type="Proteomes" id="UP001291623"/>
    </source>
</evidence>
<dbReference type="SUPFAM" id="SSF52540">
    <property type="entry name" value="P-loop containing nucleoside triphosphate hydrolases"/>
    <property type="match status" value="1"/>
</dbReference>
<evidence type="ECO:0000259" key="6">
    <source>
        <dbReference type="PROSITE" id="PS51903"/>
    </source>
</evidence>
<dbReference type="InterPro" id="IPR051650">
    <property type="entry name" value="SL_signaling_regulator"/>
</dbReference>
<dbReference type="EMBL" id="JAVYJV010000021">
    <property type="protein sequence ID" value="KAK4342543.1"/>
    <property type="molecule type" value="Genomic_DNA"/>
</dbReference>
<dbReference type="Pfam" id="PF26587">
    <property type="entry name" value="AAA_lid_SMAX1"/>
    <property type="match status" value="1"/>
</dbReference>
<dbReference type="PANTHER" id="PTHR43572">
    <property type="entry name" value="CHAPERONE PROTEIN CLPD, CHLOROPLASTIC"/>
    <property type="match status" value="1"/>
</dbReference>
<dbReference type="InterPro" id="IPR058680">
    <property type="entry name" value="NBD_SMAX1-like"/>
</dbReference>
<evidence type="ECO:0000256" key="3">
    <source>
        <dbReference type="ARBA" id="ARBA00023015"/>
    </source>
</evidence>
<evidence type="ECO:0000256" key="1">
    <source>
        <dbReference type="ARBA" id="ARBA00008675"/>
    </source>
</evidence>
<dbReference type="InterPro" id="IPR036628">
    <property type="entry name" value="Clp_N_dom_sf"/>
</dbReference>
<proteinExistence type="inferred from homology"/>
<reference evidence="7" key="1">
    <citation type="submission" date="2023-12" db="EMBL/GenBank/DDBJ databases">
        <title>Genome assembly of Anisodus tanguticus.</title>
        <authorList>
            <person name="Wang Y.-J."/>
        </authorList>
    </citation>
    <scope>NUCLEOTIDE SEQUENCE</scope>
    <source>
        <strain evidence="7">KB-2021</strain>
        <tissue evidence="7">Leaf</tissue>
    </source>
</reference>
<dbReference type="Pfam" id="PF23569">
    <property type="entry name" value="NBD_SMAX1"/>
    <property type="match status" value="1"/>
</dbReference>
<feature type="domain" description="Clp R" evidence="6">
    <location>
        <begin position="8"/>
        <end position="178"/>
    </location>
</feature>
<organism evidence="7 8">
    <name type="scientific">Anisodus tanguticus</name>
    <dbReference type="NCBI Taxonomy" id="243964"/>
    <lineage>
        <taxon>Eukaryota</taxon>
        <taxon>Viridiplantae</taxon>
        <taxon>Streptophyta</taxon>
        <taxon>Embryophyta</taxon>
        <taxon>Tracheophyta</taxon>
        <taxon>Spermatophyta</taxon>
        <taxon>Magnoliopsida</taxon>
        <taxon>eudicotyledons</taxon>
        <taxon>Gunneridae</taxon>
        <taxon>Pentapetalae</taxon>
        <taxon>asterids</taxon>
        <taxon>lamiids</taxon>
        <taxon>Solanales</taxon>
        <taxon>Solanaceae</taxon>
        <taxon>Solanoideae</taxon>
        <taxon>Hyoscyameae</taxon>
        <taxon>Anisodus</taxon>
    </lineage>
</organism>
<dbReference type="InterPro" id="IPR003959">
    <property type="entry name" value="ATPase_AAA_core"/>
</dbReference>
<comment type="similarity">
    <text evidence="1">Belongs to the ClpA/ClpB family.</text>
</comment>
<dbReference type="GO" id="GO:0005524">
    <property type="term" value="F:ATP binding"/>
    <property type="evidence" value="ECO:0007669"/>
    <property type="project" value="InterPro"/>
</dbReference>
<evidence type="ECO:0000256" key="5">
    <source>
        <dbReference type="PROSITE-ProRule" id="PRU01251"/>
    </source>
</evidence>
<dbReference type="InterPro" id="IPR004176">
    <property type="entry name" value="Clp_R_N"/>
</dbReference>
<keyword evidence="4" id="KW-0804">Transcription</keyword>
<keyword evidence="3" id="KW-0805">Transcription regulation</keyword>